<evidence type="ECO:0000313" key="2">
    <source>
        <dbReference type="Proteomes" id="UP000002630"/>
    </source>
</evidence>
<organism evidence="1 2">
    <name type="scientific">Ectocarpus siliculosus</name>
    <name type="common">Brown alga</name>
    <name type="synonym">Conferva siliculosa</name>
    <dbReference type="NCBI Taxonomy" id="2880"/>
    <lineage>
        <taxon>Eukaryota</taxon>
        <taxon>Sar</taxon>
        <taxon>Stramenopiles</taxon>
        <taxon>Ochrophyta</taxon>
        <taxon>PX clade</taxon>
        <taxon>Phaeophyceae</taxon>
        <taxon>Ectocarpales</taxon>
        <taxon>Ectocarpaceae</taxon>
        <taxon>Ectocarpus</taxon>
    </lineage>
</organism>
<proteinExistence type="predicted"/>
<sequence length="78" mass="8544">MEGAVTPPSREAMQLEEGDELILGDHYWMQDDSGSEVWRLAEVLERGEGGNVTIKLEGGAVMEVDPHNQEPGCPDGDY</sequence>
<dbReference type="EMBL" id="FN647986">
    <property type="protein sequence ID" value="CBJ29195.1"/>
    <property type="molecule type" value="Genomic_DNA"/>
</dbReference>
<name>D7FJU7_ECTSI</name>
<reference evidence="1 2" key="1">
    <citation type="journal article" date="2010" name="Nature">
        <title>The Ectocarpus genome and the independent evolution of multicellularity in brown algae.</title>
        <authorList>
            <person name="Cock J.M."/>
            <person name="Sterck L."/>
            <person name="Rouze P."/>
            <person name="Scornet D."/>
            <person name="Allen A.E."/>
            <person name="Amoutzias G."/>
            <person name="Anthouard V."/>
            <person name="Artiguenave F."/>
            <person name="Aury J.M."/>
            <person name="Badger J.H."/>
            <person name="Beszteri B."/>
            <person name="Billiau K."/>
            <person name="Bonnet E."/>
            <person name="Bothwell J.H."/>
            <person name="Bowler C."/>
            <person name="Boyen C."/>
            <person name="Brownlee C."/>
            <person name="Carrano C.J."/>
            <person name="Charrier B."/>
            <person name="Cho G.Y."/>
            <person name="Coelho S.M."/>
            <person name="Collen J."/>
            <person name="Corre E."/>
            <person name="Da Silva C."/>
            <person name="Delage L."/>
            <person name="Delaroque N."/>
            <person name="Dittami S.M."/>
            <person name="Doulbeau S."/>
            <person name="Elias M."/>
            <person name="Farnham G."/>
            <person name="Gachon C.M."/>
            <person name="Gschloessl B."/>
            <person name="Heesch S."/>
            <person name="Jabbari K."/>
            <person name="Jubin C."/>
            <person name="Kawai H."/>
            <person name="Kimura K."/>
            <person name="Kloareg B."/>
            <person name="Kupper F.C."/>
            <person name="Lang D."/>
            <person name="Le Bail A."/>
            <person name="Leblanc C."/>
            <person name="Lerouge P."/>
            <person name="Lohr M."/>
            <person name="Lopez P.J."/>
            <person name="Martens C."/>
            <person name="Maumus F."/>
            <person name="Michel G."/>
            <person name="Miranda-Saavedra D."/>
            <person name="Morales J."/>
            <person name="Moreau H."/>
            <person name="Motomura T."/>
            <person name="Nagasato C."/>
            <person name="Napoli C.A."/>
            <person name="Nelson D.R."/>
            <person name="Nyvall-Collen P."/>
            <person name="Peters A.F."/>
            <person name="Pommier C."/>
            <person name="Potin P."/>
            <person name="Poulain J."/>
            <person name="Quesneville H."/>
            <person name="Read B."/>
            <person name="Rensing S.A."/>
            <person name="Ritter A."/>
            <person name="Rousvoal S."/>
            <person name="Samanta M."/>
            <person name="Samson G."/>
            <person name="Schroeder D.C."/>
            <person name="Segurens B."/>
            <person name="Strittmatter M."/>
            <person name="Tonon T."/>
            <person name="Tregear J.W."/>
            <person name="Valentin K."/>
            <person name="von Dassow P."/>
            <person name="Yamagishi T."/>
            <person name="Van de Peer Y."/>
            <person name="Wincker P."/>
        </authorList>
    </citation>
    <scope>NUCLEOTIDE SEQUENCE [LARGE SCALE GENOMIC DNA]</scope>
    <source>
        <strain evidence="2">Ec32 / CCAP1310/4</strain>
    </source>
</reference>
<dbReference type="OrthoDB" id="10283776at2759"/>
<gene>
    <name evidence="1" type="ORF">Esi_0138_0003</name>
</gene>
<dbReference type="EMBL" id="FN649729">
    <property type="protein sequence ID" value="CBJ29195.1"/>
    <property type="molecule type" value="Genomic_DNA"/>
</dbReference>
<dbReference type="AlphaFoldDB" id="D7FJU7"/>
<dbReference type="Proteomes" id="UP000002630">
    <property type="component" value="Linkage Group LG04"/>
</dbReference>
<accession>D7FJU7</accession>
<evidence type="ECO:0000313" key="1">
    <source>
        <dbReference type="EMBL" id="CBJ29195.1"/>
    </source>
</evidence>
<keyword evidence="2" id="KW-1185">Reference proteome</keyword>
<protein>
    <submittedName>
        <fullName evidence="1">Uncharacterized protein</fullName>
    </submittedName>
</protein>
<dbReference type="InParanoid" id="D7FJU7"/>